<comment type="caution">
    <text evidence="2">The sequence shown here is derived from an EMBL/GenBank/DDBJ whole genome shotgun (WGS) entry which is preliminary data.</text>
</comment>
<organism evidence="2 3">
    <name type="scientific">Streptomyces nymphaeiformis</name>
    <dbReference type="NCBI Taxonomy" id="2663842"/>
    <lineage>
        <taxon>Bacteria</taxon>
        <taxon>Bacillati</taxon>
        <taxon>Actinomycetota</taxon>
        <taxon>Actinomycetes</taxon>
        <taxon>Kitasatosporales</taxon>
        <taxon>Streptomycetaceae</taxon>
        <taxon>Streptomyces</taxon>
    </lineage>
</organism>
<evidence type="ECO:0000256" key="1">
    <source>
        <dbReference type="ARBA" id="ARBA00022737"/>
    </source>
</evidence>
<dbReference type="InterPro" id="IPR000357">
    <property type="entry name" value="HEAT"/>
</dbReference>
<proteinExistence type="predicted"/>
<dbReference type="Proteomes" id="UP000582643">
    <property type="component" value="Unassembled WGS sequence"/>
</dbReference>
<protein>
    <submittedName>
        <fullName evidence="2">HEAT repeat protein</fullName>
    </submittedName>
</protein>
<dbReference type="Gene3D" id="1.25.10.10">
    <property type="entry name" value="Leucine-rich Repeat Variant"/>
    <property type="match status" value="2"/>
</dbReference>
<dbReference type="Pfam" id="PF02985">
    <property type="entry name" value="HEAT"/>
    <property type="match status" value="1"/>
</dbReference>
<keyword evidence="3" id="KW-1185">Reference proteome</keyword>
<dbReference type="AlphaFoldDB" id="A0A7W7TX93"/>
<gene>
    <name evidence="2" type="ORF">GGE06_001105</name>
</gene>
<dbReference type="SUPFAM" id="SSF48371">
    <property type="entry name" value="ARM repeat"/>
    <property type="match status" value="2"/>
</dbReference>
<evidence type="ECO:0000313" key="3">
    <source>
        <dbReference type="Proteomes" id="UP000582643"/>
    </source>
</evidence>
<dbReference type="InterPro" id="IPR016024">
    <property type="entry name" value="ARM-type_fold"/>
</dbReference>
<evidence type="ECO:0000313" key="2">
    <source>
        <dbReference type="EMBL" id="MBB4980217.1"/>
    </source>
</evidence>
<name>A0A7W7TX93_9ACTN</name>
<reference evidence="2 3" key="1">
    <citation type="submission" date="2020-08" db="EMBL/GenBank/DDBJ databases">
        <title>Genomic Encyclopedia of Type Strains, Phase III (KMG-III): the genomes of soil and plant-associated and newly described type strains.</title>
        <authorList>
            <person name="Whitman W."/>
        </authorList>
    </citation>
    <scope>NUCLEOTIDE SEQUENCE [LARGE SCALE GENOMIC DNA]</scope>
    <source>
        <strain evidence="2 3">SFB5A</strain>
    </source>
</reference>
<accession>A0A7W7TX93</accession>
<dbReference type="RefSeq" id="WP_116161648.1">
    <property type="nucleotide sequence ID" value="NZ_JACHJY010000001.1"/>
</dbReference>
<dbReference type="EMBL" id="JACHJY010000001">
    <property type="protein sequence ID" value="MBB4980217.1"/>
    <property type="molecule type" value="Genomic_DNA"/>
</dbReference>
<dbReference type="InterPro" id="IPR011989">
    <property type="entry name" value="ARM-like"/>
</dbReference>
<sequence length="658" mass="68767">MSGSRPGGYDPLAGLDSVDWASHRHAYGPAVDVPELLRALYRPDEAADAADTLLVNVHHQGGCVESASVAALPFLVRAAADPSLDAPVRIELIDLLICVAAEGNRVEPRWIAPGWAEAWDSAVPGLLPLLHDPEPGVRTATAEALGQARGRADAVLTALWARHGRETVPEVLDALVDAAGGLAGHADRERKATLARLRGLTAPDAAPGKRLRAVAALRAAGARDGNHARVVGAVLEGGDLGGYRVAEALKLFGGTPAERAGHLVRLLGHPSAPTRREALEAAAGELSRRRSAVPALLPAVAELLGDPEPENRLFAARVLGMCGTAARPWADRLAAMSTDEGEPYLPAQDHALWALARSGDPRCAGPLARRLGGERLGFAYFSVHSAGWWTHELSLSETLGPLSAHAGVLLPPLRTRLRAVRSVDEARALCQTLTAWGPAAAPAVPELCALLEGPAAVWAAEALAAIGPEAAAAVDRERLRALIDAPPPDQPFAPRALALAYARLTGDRGPALALYLPRLGEPYGNDNPAILLGELGPAGAPYADRLRELLPTDTVGWLPLRVGEALWRITGRADEVVPALVAAIEPYARGGVTRAVTETVRLLGAIGPAAAPAVPVLRAFLDADERPVEHGGWRSVPEDDELCALARAALLALSGAAD</sequence>
<keyword evidence="1" id="KW-0677">Repeat</keyword>